<evidence type="ECO:0000313" key="1">
    <source>
        <dbReference type="EMBL" id="CAE7353937.1"/>
    </source>
</evidence>
<evidence type="ECO:0000313" key="2">
    <source>
        <dbReference type="Proteomes" id="UP000604046"/>
    </source>
</evidence>
<proteinExistence type="predicted"/>
<name>A0A812PKY8_9DINO</name>
<dbReference type="Gene3D" id="1.25.40.10">
    <property type="entry name" value="Tetratricopeptide repeat domain"/>
    <property type="match status" value="1"/>
</dbReference>
<dbReference type="SUPFAM" id="SSF55120">
    <property type="entry name" value="Pseudouridine synthase"/>
    <property type="match status" value="1"/>
</dbReference>
<accession>A0A812PKY8</accession>
<comment type="caution">
    <text evidence="1">The sequence shown here is derived from an EMBL/GenBank/DDBJ whole genome shotgun (WGS) entry which is preliminary data.</text>
</comment>
<dbReference type="AlphaFoldDB" id="A0A812PKY8"/>
<dbReference type="OrthoDB" id="248923at2759"/>
<dbReference type="Proteomes" id="UP000604046">
    <property type="component" value="Unassembled WGS sequence"/>
</dbReference>
<organism evidence="1 2">
    <name type="scientific">Symbiodinium natans</name>
    <dbReference type="NCBI Taxonomy" id="878477"/>
    <lineage>
        <taxon>Eukaryota</taxon>
        <taxon>Sar</taxon>
        <taxon>Alveolata</taxon>
        <taxon>Dinophyceae</taxon>
        <taxon>Suessiales</taxon>
        <taxon>Symbiodiniaceae</taxon>
        <taxon>Symbiodinium</taxon>
    </lineage>
</organism>
<dbReference type="GO" id="GO:0001522">
    <property type="term" value="P:pseudouridine synthesis"/>
    <property type="evidence" value="ECO:0007669"/>
    <property type="project" value="InterPro"/>
</dbReference>
<reference evidence="1" key="1">
    <citation type="submission" date="2021-02" db="EMBL/GenBank/DDBJ databases">
        <authorList>
            <person name="Dougan E. K."/>
            <person name="Rhodes N."/>
            <person name="Thang M."/>
            <person name="Chan C."/>
        </authorList>
    </citation>
    <scope>NUCLEOTIDE SEQUENCE</scope>
</reference>
<dbReference type="GO" id="GO:0009982">
    <property type="term" value="F:pseudouridine synthase activity"/>
    <property type="evidence" value="ECO:0007669"/>
    <property type="project" value="InterPro"/>
</dbReference>
<dbReference type="InterPro" id="IPR011990">
    <property type="entry name" value="TPR-like_helical_dom_sf"/>
</dbReference>
<protein>
    <submittedName>
        <fullName evidence="1">GyaR protein</fullName>
    </submittedName>
</protein>
<sequence length="483" mass="53062">MHCRGVQTAAPSDGAAIGHLAKEGQWLHALHYFAEAKTQQGSVAMASCRGAIRACKQAAAWDWALATLGAAKTDPACAAAALVACRNRNKWIRSASLLMDMFSLAMKVDIASCTAAASAASDAGCWSRALSILCNAAASRLVLDEKSFLTTYQLLQQSGKDALNMILDFEELTSAQFATFMPWALASMGTSSPEEMHRAMAEAAATIRHGALDPTSLASLWWSSSMMGATNPSFVSTLSTHARRQVHEFRFQELLMVLWGACGSAKDQEVQIVFQREVAERLYKFDWASLPKRMQVARALDTLGSLWACAFSGTLTVNARSRIRAELLRFGGLLDRIQGTYFPKTPGGLRPLHDDMQPAVVFDAWDRVVLFKPADYEVHDENSDLPQVSMFMSAMFCNKLPILYDDELGHGFLHRLDVPSSGLILAAKSFEAYYDLQVHQSITQVVERSARCFLPSADPKFLHYCERRCYSTCPVPFSAISIG</sequence>
<gene>
    <name evidence="1" type="primary">gyaR</name>
    <name evidence="1" type="ORF">SNAT2548_LOCUS18736</name>
</gene>
<dbReference type="GO" id="GO:0003723">
    <property type="term" value="F:RNA binding"/>
    <property type="evidence" value="ECO:0007669"/>
    <property type="project" value="InterPro"/>
</dbReference>
<keyword evidence="2" id="KW-1185">Reference proteome</keyword>
<dbReference type="InterPro" id="IPR020103">
    <property type="entry name" value="PsdUridine_synth_cat_dom_sf"/>
</dbReference>
<dbReference type="EMBL" id="CAJNDS010002154">
    <property type="protein sequence ID" value="CAE7353937.1"/>
    <property type="molecule type" value="Genomic_DNA"/>
</dbReference>